<dbReference type="EMBL" id="BMGK01000008">
    <property type="protein sequence ID" value="GGD97304.1"/>
    <property type="molecule type" value="Genomic_DNA"/>
</dbReference>
<keyword evidence="2" id="KW-1185">Reference proteome</keyword>
<dbReference type="PRINTS" id="PR00413">
    <property type="entry name" value="HADHALOGNASE"/>
</dbReference>
<dbReference type="InterPro" id="IPR041492">
    <property type="entry name" value="HAD_2"/>
</dbReference>
<dbReference type="SFLD" id="SFLDS00003">
    <property type="entry name" value="Haloacid_Dehalogenase"/>
    <property type="match status" value="1"/>
</dbReference>
<evidence type="ECO:0000313" key="2">
    <source>
        <dbReference type="Proteomes" id="UP000652231"/>
    </source>
</evidence>
<comment type="caution">
    <text evidence="1">The sequence shown here is derived from an EMBL/GenBank/DDBJ whole genome shotgun (WGS) entry which is preliminary data.</text>
</comment>
<dbReference type="InterPro" id="IPR023198">
    <property type="entry name" value="PGP-like_dom2"/>
</dbReference>
<reference evidence="1" key="2">
    <citation type="submission" date="2020-09" db="EMBL/GenBank/DDBJ databases">
        <authorList>
            <person name="Sun Q."/>
            <person name="Zhou Y."/>
        </authorList>
    </citation>
    <scope>NUCLEOTIDE SEQUENCE</scope>
    <source>
        <strain evidence="1">CGMCC 1.12924</strain>
    </source>
</reference>
<dbReference type="SFLD" id="SFLDG01129">
    <property type="entry name" value="C1.5:_HAD__Beta-PGM__Phosphata"/>
    <property type="match status" value="1"/>
</dbReference>
<dbReference type="PANTHER" id="PTHR43611:SF3">
    <property type="entry name" value="FLAVIN MONONUCLEOTIDE HYDROLASE 1, CHLOROPLATIC"/>
    <property type="match status" value="1"/>
</dbReference>
<gene>
    <name evidence="1" type="ORF">GCM10011312_21030</name>
</gene>
<sequence length="202" mass="24091">MIKTILFDFGDVFLNLNKKATILELQKLGLQEFTPEMLQLNNQYEKGEISSKMFIEFYKTQLPNATHQQLIDSWNSILLDFPEYRLAFLKKLSASKKYQLLLLSNTNQLHIDWVEKHIKVYEQFKNCFDVFYLSHEIQLRKPDTEVFRFILQTHELNANETLFIDDTFENTEAAKRLGFHTWNLNPKEDDITELFTKYSHLL</sequence>
<dbReference type="Gene3D" id="1.10.150.240">
    <property type="entry name" value="Putative phosphatase, domain 2"/>
    <property type="match status" value="1"/>
</dbReference>
<dbReference type="AlphaFoldDB" id="A0A8J2Y959"/>
<reference evidence="1" key="1">
    <citation type="journal article" date="2014" name="Int. J. Syst. Evol. Microbiol.">
        <title>Complete genome sequence of Corynebacterium casei LMG S-19264T (=DSM 44701T), isolated from a smear-ripened cheese.</title>
        <authorList>
            <consortium name="US DOE Joint Genome Institute (JGI-PGF)"/>
            <person name="Walter F."/>
            <person name="Albersmeier A."/>
            <person name="Kalinowski J."/>
            <person name="Ruckert C."/>
        </authorList>
    </citation>
    <scope>NUCLEOTIDE SEQUENCE</scope>
    <source>
        <strain evidence="1">CGMCC 1.12924</strain>
    </source>
</reference>
<dbReference type="CDD" id="cd02603">
    <property type="entry name" value="HAD_sEH-N_like"/>
    <property type="match status" value="1"/>
</dbReference>
<dbReference type="PANTHER" id="PTHR43611">
    <property type="entry name" value="ALPHA-D-GLUCOSE 1-PHOSPHATE PHOSPHATASE"/>
    <property type="match status" value="1"/>
</dbReference>
<dbReference type="InterPro" id="IPR036412">
    <property type="entry name" value="HAD-like_sf"/>
</dbReference>
<proteinExistence type="predicted"/>
<dbReference type="RefSeq" id="WP_188442285.1">
    <property type="nucleotide sequence ID" value="NZ_BMGK01000008.1"/>
</dbReference>
<dbReference type="Proteomes" id="UP000652231">
    <property type="component" value="Unassembled WGS sequence"/>
</dbReference>
<evidence type="ECO:0000313" key="1">
    <source>
        <dbReference type="EMBL" id="GGD97304.1"/>
    </source>
</evidence>
<organism evidence="1 2">
    <name type="scientific">Planktosalinus lacus</name>
    <dbReference type="NCBI Taxonomy" id="1526573"/>
    <lineage>
        <taxon>Bacteria</taxon>
        <taxon>Pseudomonadati</taxon>
        <taxon>Bacteroidota</taxon>
        <taxon>Flavobacteriia</taxon>
        <taxon>Flavobacteriales</taxon>
        <taxon>Flavobacteriaceae</taxon>
        <taxon>Planktosalinus</taxon>
    </lineage>
</organism>
<dbReference type="Pfam" id="PF13419">
    <property type="entry name" value="HAD_2"/>
    <property type="match status" value="1"/>
</dbReference>
<dbReference type="Gene3D" id="3.40.50.1000">
    <property type="entry name" value="HAD superfamily/HAD-like"/>
    <property type="match status" value="1"/>
</dbReference>
<name>A0A8J2Y959_9FLAO</name>
<dbReference type="SUPFAM" id="SSF56784">
    <property type="entry name" value="HAD-like"/>
    <property type="match status" value="1"/>
</dbReference>
<dbReference type="InterPro" id="IPR023214">
    <property type="entry name" value="HAD_sf"/>
</dbReference>
<dbReference type="InterPro" id="IPR006439">
    <property type="entry name" value="HAD-SF_hydro_IA"/>
</dbReference>
<accession>A0A8J2Y959</accession>
<protein>
    <submittedName>
        <fullName evidence="1">Haloacid dehalogenase</fullName>
    </submittedName>
</protein>
<dbReference type="NCBIfam" id="TIGR01509">
    <property type="entry name" value="HAD-SF-IA-v3"/>
    <property type="match status" value="1"/>
</dbReference>